<dbReference type="AlphaFoldDB" id="A0AAV1X034"/>
<proteinExistence type="predicted"/>
<accession>A0AAV1X034</accession>
<evidence type="ECO:0000313" key="1">
    <source>
        <dbReference type="EMBL" id="CAL0314867.1"/>
    </source>
</evidence>
<dbReference type="EMBL" id="CAXHTB010000011">
    <property type="protein sequence ID" value="CAL0314867.1"/>
    <property type="molecule type" value="Genomic_DNA"/>
</dbReference>
<gene>
    <name evidence="1" type="ORF">LLUT_LOCUS15927</name>
</gene>
<sequence>MASSSKHLRTGSPTVMANMGSIVHSLSHHMFGSSSIDSAYLSPTLESEEHADTLVLQVEVAKKKRDNLVVLVHDAEWEESRVTTDTKRVDARVSQVDRGEGSLGNLRVALSAFSGDASRVTWDNVMDQFHLAHLNEELYWMNGSGYVDGGELYFDEDGGMTSKLPFPRKAM</sequence>
<organism evidence="1 2">
    <name type="scientific">Lupinus luteus</name>
    <name type="common">European yellow lupine</name>
    <dbReference type="NCBI Taxonomy" id="3873"/>
    <lineage>
        <taxon>Eukaryota</taxon>
        <taxon>Viridiplantae</taxon>
        <taxon>Streptophyta</taxon>
        <taxon>Embryophyta</taxon>
        <taxon>Tracheophyta</taxon>
        <taxon>Spermatophyta</taxon>
        <taxon>Magnoliopsida</taxon>
        <taxon>eudicotyledons</taxon>
        <taxon>Gunneridae</taxon>
        <taxon>Pentapetalae</taxon>
        <taxon>rosids</taxon>
        <taxon>fabids</taxon>
        <taxon>Fabales</taxon>
        <taxon>Fabaceae</taxon>
        <taxon>Papilionoideae</taxon>
        <taxon>50 kb inversion clade</taxon>
        <taxon>genistoids sensu lato</taxon>
        <taxon>core genistoids</taxon>
        <taxon>Genisteae</taxon>
        <taxon>Lupinus</taxon>
    </lineage>
</organism>
<dbReference type="Proteomes" id="UP001497480">
    <property type="component" value="Unassembled WGS sequence"/>
</dbReference>
<comment type="caution">
    <text evidence="1">The sequence shown here is derived from an EMBL/GenBank/DDBJ whole genome shotgun (WGS) entry which is preliminary data.</text>
</comment>
<protein>
    <submittedName>
        <fullName evidence="1">Uncharacterized protein</fullName>
    </submittedName>
</protein>
<evidence type="ECO:0000313" key="2">
    <source>
        <dbReference type="Proteomes" id="UP001497480"/>
    </source>
</evidence>
<reference evidence="1 2" key="1">
    <citation type="submission" date="2024-03" db="EMBL/GenBank/DDBJ databases">
        <authorList>
            <person name="Martinez-Hernandez J."/>
        </authorList>
    </citation>
    <scope>NUCLEOTIDE SEQUENCE [LARGE SCALE GENOMIC DNA]</scope>
</reference>
<name>A0AAV1X034_LUPLU</name>
<keyword evidence="2" id="KW-1185">Reference proteome</keyword>